<evidence type="ECO:0000259" key="1">
    <source>
        <dbReference type="Pfam" id="PF01636"/>
    </source>
</evidence>
<evidence type="ECO:0000313" key="3">
    <source>
        <dbReference type="Proteomes" id="UP001432292"/>
    </source>
</evidence>
<feature type="domain" description="Aminoglycoside phosphotransferase" evidence="1">
    <location>
        <begin position="17"/>
        <end position="269"/>
    </location>
</feature>
<dbReference type="GeneID" id="96637828"/>
<dbReference type="SUPFAM" id="SSF56112">
    <property type="entry name" value="Protein kinase-like (PK-like)"/>
    <property type="match status" value="1"/>
</dbReference>
<dbReference type="PANTHER" id="PTHR40086:SF1">
    <property type="entry name" value="CELL CYCLE REGULATOR CCRZ"/>
    <property type="match status" value="1"/>
</dbReference>
<evidence type="ECO:0000313" key="2">
    <source>
        <dbReference type="EMBL" id="WUS23341.1"/>
    </source>
</evidence>
<dbReference type="InterPro" id="IPR002575">
    <property type="entry name" value="Aminoglycoside_PTrfase"/>
</dbReference>
<reference evidence="2" key="1">
    <citation type="submission" date="2022-10" db="EMBL/GenBank/DDBJ databases">
        <title>The complete genomes of actinobacterial strains from the NBC collection.</title>
        <authorList>
            <person name="Joergensen T.S."/>
            <person name="Alvarez Arevalo M."/>
            <person name="Sterndorff E.B."/>
            <person name="Faurdal D."/>
            <person name="Vuksanovic O."/>
            <person name="Mourched A.-S."/>
            <person name="Charusanti P."/>
            <person name="Shaw S."/>
            <person name="Blin K."/>
            <person name="Weber T."/>
        </authorList>
    </citation>
    <scope>NUCLEOTIDE SEQUENCE</scope>
    <source>
        <strain evidence="2">NBC_01256</strain>
    </source>
</reference>
<dbReference type="InterPro" id="IPR011009">
    <property type="entry name" value="Kinase-like_dom_sf"/>
</dbReference>
<dbReference type="InterPro" id="IPR052077">
    <property type="entry name" value="CcrZ_PhaseVar_Mediator"/>
</dbReference>
<name>A0ABZ1VJK2_9ACTN</name>
<organism evidence="2 3">
    <name type="scientific">Streptomyces caniferus</name>
    <dbReference type="NCBI Taxonomy" id="285557"/>
    <lineage>
        <taxon>Bacteria</taxon>
        <taxon>Bacillati</taxon>
        <taxon>Actinomycetota</taxon>
        <taxon>Actinomycetes</taxon>
        <taxon>Kitasatosporales</taxon>
        <taxon>Streptomycetaceae</taxon>
        <taxon>Streptomyces</taxon>
    </lineage>
</organism>
<accession>A0ABZ1VJK2</accession>
<gene>
    <name evidence="2" type="ORF">OG727_14265</name>
</gene>
<proteinExistence type="predicted"/>
<dbReference type="Proteomes" id="UP001432292">
    <property type="component" value="Chromosome"/>
</dbReference>
<dbReference type="Gene3D" id="3.90.1200.10">
    <property type="match status" value="1"/>
</dbReference>
<dbReference type="Pfam" id="PF01636">
    <property type="entry name" value="APH"/>
    <property type="match status" value="1"/>
</dbReference>
<dbReference type="PANTHER" id="PTHR40086">
    <property type="entry name" value="PHOSPHOTRANSFERASE YTMP-RELATED"/>
    <property type="match status" value="1"/>
</dbReference>
<sequence length="337" mass="37986">MDASALYLEACARGDARSGYYNRNVKVESGDGPVMVRIPATGSESMDLTMWPEHAVLDAIQPYVTAAPQLLHAQSDPAFQIHEFIAGTSVDEMSPAGTRLPLEVLEDIGTLFAQMLRVPNSALPEPPPEWPKDGDTNGFVALLLRLVRTIRRDVDDATKRLYQELGVPEDPCAFLEEKARAMPSRPFRLLHADIHRKNMIRELHGTVFLDWELALWGDPVYDLADHLHKMAYLRDERQQMISAWVRAAPAECREGWEDALTFYTAYERMKSAVVDTVRWSRLITSAPTPELRRAFACELADKFAAARQFWEPHHTVSSPAEIESATARWADRCGGRE</sequence>
<keyword evidence="3" id="KW-1185">Reference proteome</keyword>
<dbReference type="RefSeq" id="WP_328742675.1">
    <property type="nucleotide sequence ID" value="NZ_CP108073.1"/>
</dbReference>
<dbReference type="EMBL" id="CP108473">
    <property type="protein sequence ID" value="WUS23341.1"/>
    <property type="molecule type" value="Genomic_DNA"/>
</dbReference>
<protein>
    <submittedName>
        <fullName evidence="2">Aminoglycoside phosphotransferase family protein</fullName>
    </submittedName>
</protein>